<keyword evidence="7" id="KW-0479">Metal-binding</keyword>
<evidence type="ECO:0000256" key="14">
    <source>
        <dbReference type="SAM" id="MobiDB-lite"/>
    </source>
</evidence>
<evidence type="ECO:0000256" key="8">
    <source>
        <dbReference type="ARBA" id="ARBA00022771"/>
    </source>
</evidence>
<evidence type="ECO:0000256" key="15">
    <source>
        <dbReference type="SAM" id="Phobius"/>
    </source>
</evidence>
<evidence type="ECO:0000256" key="1">
    <source>
        <dbReference type="ARBA" id="ARBA00000900"/>
    </source>
</evidence>
<feature type="region of interest" description="Disordered" evidence="14">
    <location>
        <begin position="157"/>
        <end position="181"/>
    </location>
</feature>
<dbReference type="GO" id="GO:0008270">
    <property type="term" value="F:zinc ion binding"/>
    <property type="evidence" value="ECO:0007669"/>
    <property type="project" value="UniProtKB-KW"/>
</dbReference>
<name>A0A843X762_COLES</name>
<organism evidence="17 18">
    <name type="scientific">Colocasia esculenta</name>
    <name type="common">Wild taro</name>
    <name type="synonym">Arum esculentum</name>
    <dbReference type="NCBI Taxonomy" id="4460"/>
    <lineage>
        <taxon>Eukaryota</taxon>
        <taxon>Viridiplantae</taxon>
        <taxon>Streptophyta</taxon>
        <taxon>Embryophyta</taxon>
        <taxon>Tracheophyta</taxon>
        <taxon>Spermatophyta</taxon>
        <taxon>Magnoliopsida</taxon>
        <taxon>Liliopsida</taxon>
        <taxon>Araceae</taxon>
        <taxon>Aroideae</taxon>
        <taxon>Colocasieae</taxon>
        <taxon>Colocasia</taxon>
    </lineage>
</organism>
<evidence type="ECO:0000256" key="10">
    <source>
        <dbReference type="ARBA" id="ARBA00022833"/>
    </source>
</evidence>
<protein>
    <recommendedName>
        <fullName evidence="4">RING-type E3 ubiquitin transferase</fullName>
        <ecNumber evidence="4">2.3.2.27</ecNumber>
    </recommendedName>
</protein>
<evidence type="ECO:0000256" key="9">
    <source>
        <dbReference type="ARBA" id="ARBA00022786"/>
    </source>
</evidence>
<keyword evidence="6 15" id="KW-0812">Transmembrane</keyword>
<dbReference type="GO" id="GO:0016020">
    <property type="term" value="C:membrane"/>
    <property type="evidence" value="ECO:0007669"/>
    <property type="project" value="UniProtKB-SubCell"/>
</dbReference>
<feature type="compositionally biased region" description="Basic and acidic residues" evidence="14">
    <location>
        <begin position="158"/>
        <end position="173"/>
    </location>
</feature>
<dbReference type="CDD" id="cd16461">
    <property type="entry name" value="RING-H2_EL5-like"/>
    <property type="match status" value="1"/>
</dbReference>
<dbReference type="AlphaFoldDB" id="A0A843X762"/>
<evidence type="ECO:0000313" key="17">
    <source>
        <dbReference type="EMBL" id="MQM13250.1"/>
    </source>
</evidence>
<evidence type="ECO:0000256" key="4">
    <source>
        <dbReference type="ARBA" id="ARBA00012483"/>
    </source>
</evidence>
<comment type="pathway">
    <text evidence="3">Protein modification; protein ubiquitination.</text>
</comment>
<gene>
    <name evidence="17" type="ORF">Taro_046173</name>
</gene>
<dbReference type="InterPro" id="IPR001841">
    <property type="entry name" value="Znf_RING"/>
</dbReference>
<sequence length="415" mass="45460">MELPCTAHALFSILLVLIGATFFFCTLALYFLACLIDDQRDLVPVIPISGGLLPGELASLPPTFAYSGGRTGSTVCAVCLNLFAEDQRVRGLPGCNHFFHAGCIDEWLRRSATCPICRSPVVRPQTSTYRIPAAEQELLGHKTLLFSRPPDVVWRHGGRQERSEKADAGRVEEQSQEARNGLHTCPPHSQAGKGIAALESGGLLERNLRIKCDFNFGGANGSRVSPFEAYLEDGNLMIAGVTCRALGCYATRSIGPLEWESRRFCVSNSTLFLPYKEVEGRRWGSRLLLPKIPLILHSSSSSSSSRPSSSVICLPASPSTGKVVATAVASQTVLEEPRRTRYRFLEGLRERYLIGEEYDIVLAMEEDSDMLQNPGCIAMSLDLLEAGFWLPLPAVRDIEPTTDLFRGHFSLAASP</sequence>
<dbReference type="InterPro" id="IPR013083">
    <property type="entry name" value="Znf_RING/FYVE/PHD"/>
</dbReference>
<feature type="transmembrane region" description="Helical" evidence="15">
    <location>
        <begin position="7"/>
        <end position="33"/>
    </location>
</feature>
<dbReference type="PANTHER" id="PTHR46913:SF1">
    <property type="entry name" value="RING-H2 FINGER PROTEIN ATL16"/>
    <property type="match status" value="1"/>
</dbReference>
<evidence type="ECO:0000256" key="3">
    <source>
        <dbReference type="ARBA" id="ARBA00004906"/>
    </source>
</evidence>
<evidence type="ECO:0000256" key="7">
    <source>
        <dbReference type="ARBA" id="ARBA00022723"/>
    </source>
</evidence>
<evidence type="ECO:0000256" key="13">
    <source>
        <dbReference type="PROSITE-ProRule" id="PRU00175"/>
    </source>
</evidence>
<feature type="domain" description="RING-type" evidence="16">
    <location>
        <begin position="76"/>
        <end position="118"/>
    </location>
</feature>
<dbReference type="PROSITE" id="PS50089">
    <property type="entry name" value="ZF_RING_2"/>
    <property type="match status" value="1"/>
</dbReference>
<reference evidence="17" key="1">
    <citation type="submission" date="2017-07" db="EMBL/GenBank/DDBJ databases">
        <title>Taro Niue Genome Assembly and Annotation.</title>
        <authorList>
            <person name="Atibalentja N."/>
            <person name="Keating K."/>
            <person name="Fields C.J."/>
        </authorList>
    </citation>
    <scope>NUCLEOTIDE SEQUENCE</scope>
    <source>
        <strain evidence="17">Niue_2</strain>
        <tissue evidence="17">Leaf</tissue>
    </source>
</reference>
<keyword evidence="11 15" id="KW-1133">Transmembrane helix</keyword>
<dbReference type="OrthoDB" id="671678at2759"/>
<evidence type="ECO:0000256" key="11">
    <source>
        <dbReference type="ARBA" id="ARBA00022989"/>
    </source>
</evidence>
<comment type="subcellular location">
    <subcellularLocation>
        <location evidence="2">Membrane</location>
        <topology evidence="2">Single-pass membrane protein</topology>
    </subcellularLocation>
</comment>
<evidence type="ECO:0000256" key="6">
    <source>
        <dbReference type="ARBA" id="ARBA00022692"/>
    </source>
</evidence>
<dbReference type="Proteomes" id="UP000652761">
    <property type="component" value="Unassembled WGS sequence"/>
</dbReference>
<comment type="caution">
    <text evidence="17">The sequence shown here is derived from an EMBL/GenBank/DDBJ whole genome shotgun (WGS) entry which is preliminary data.</text>
</comment>
<evidence type="ECO:0000256" key="2">
    <source>
        <dbReference type="ARBA" id="ARBA00004167"/>
    </source>
</evidence>
<evidence type="ECO:0000256" key="5">
    <source>
        <dbReference type="ARBA" id="ARBA00022679"/>
    </source>
</evidence>
<dbReference type="Gene3D" id="3.30.40.10">
    <property type="entry name" value="Zinc/RING finger domain, C3HC4 (zinc finger)"/>
    <property type="match status" value="1"/>
</dbReference>
<evidence type="ECO:0000256" key="12">
    <source>
        <dbReference type="ARBA" id="ARBA00023136"/>
    </source>
</evidence>
<dbReference type="InterPro" id="IPR044600">
    <property type="entry name" value="ATL1/ATL16-like"/>
</dbReference>
<keyword evidence="10" id="KW-0862">Zinc</keyword>
<comment type="catalytic activity">
    <reaction evidence="1">
        <text>S-ubiquitinyl-[E2 ubiquitin-conjugating enzyme]-L-cysteine + [acceptor protein]-L-lysine = [E2 ubiquitin-conjugating enzyme]-L-cysteine + N(6)-ubiquitinyl-[acceptor protein]-L-lysine.</text>
        <dbReference type="EC" id="2.3.2.27"/>
    </reaction>
</comment>
<dbReference type="EC" id="2.3.2.27" evidence="4"/>
<keyword evidence="5" id="KW-0808">Transferase</keyword>
<dbReference type="GO" id="GO:0061630">
    <property type="term" value="F:ubiquitin protein ligase activity"/>
    <property type="evidence" value="ECO:0007669"/>
    <property type="project" value="UniProtKB-EC"/>
</dbReference>
<dbReference type="PANTHER" id="PTHR46913">
    <property type="entry name" value="RING-H2 FINGER PROTEIN ATL16"/>
    <property type="match status" value="1"/>
</dbReference>
<dbReference type="Pfam" id="PF13639">
    <property type="entry name" value="zf-RING_2"/>
    <property type="match status" value="1"/>
</dbReference>
<dbReference type="SMART" id="SM00184">
    <property type="entry name" value="RING"/>
    <property type="match status" value="1"/>
</dbReference>
<keyword evidence="18" id="KW-1185">Reference proteome</keyword>
<keyword evidence="12 15" id="KW-0472">Membrane</keyword>
<keyword evidence="8 13" id="KW-0863">Zinc-finger</keyword>
<accession>A0A843X762</accession>
<keyword evidence="9" id="KW-0833">Ubl conjugation pathway</keyword>
<evidence type="ECO:0000313" key="18">
    <source>
        <dbReference type="Proteomes" id="UP000652761"/>
    </source>
</evidence>
<dbReference type="EMBL" id="NMUH01005624">
    <property type="protein sequence ID" value="MQM13250.1"/>
    <property type="molecule type" value="Genomic_DNA"/>
</dbReference>
<proteinExistence type="predicted"/>
<dbReference type="SUPFAM" id="SSF57850">
    <property type="entry name" value="RING/U-box"/>
    <property type="match status" value="1"/>
</dbReference>
<evidence type="ECO:0000259" key="16">
    <source>
        <dbReference type="PROSITE" id="PS50089"/>
    </source>
</evidence>
<dbReference type="GO" id="GO:0016567">
    <property type="term" value="P:protein ubiquitination"/>
    <property type="evidence" value="ECO:0007669"/>
    <property type="project" value="InterPro"/>
</dbReference>